<name>A0A5C2RSD1_9APHY</name>
<accession>A0A5C2RSD1</accession>
<protein>
    <recommendedName>
        <fullName evidence="2">HNH nuclease domain-containing protein</fullName>
    </recommendedName>
</protein>
<reference evidence="3" key="1">
    <citation type="journal article" date="2018" name="Genome Biol. Evol.">
        <title>Genomics and development of Lentinus tigrinus, a white-rot wood-decaying mushroom with dimorphic fruiting bodies.</title>
        <authorList>
            <person name="Wu B."/>
            <person name="Xu Z."/>
            <person name="Knudson A."/>
            <person name="Carlson A."/>
            <person name="Chen N."/>
            <person name="Kovaka S."/>
            <person name="LaButti K."/>
            <person name="Lipzen A."/>
            <person name="Pennachio C."/>
            <person name="Riley R."/>
            <person name="Schakwitz W."/>
            <person name="Umezawa K."/>
            <person name="Ohm R.A."/>
            <person name="Grigoriev I.V."/>
            <person name="Nagy L.G."/>
            <person name="Gibbons J."/>
            <person name="Hibbett D."/>
        </authorList>
    </citation>
    <scope>NUCLEOTIDE SEQUENCE [LARGE SCALE GENOMIC DNA]</scope>
    <source>
        <strain evidence="3">ALCF2SS1-6</strain>
    </source>
</reference>
<evidence type="ECO:0000313" key="3">
    <source>
        <dbReference type="EMBL" id="RPD54513.1"/>
    </source>
</evidence>
<keyword evidence="4" id="KW-1185">Reference proteome</keyword>
<sequence length="429" mass="48756">MSSSSSPPLIASFTKPVPEAGNPGVVWIYHPLHNLTFLSIPVRNCPLPDGTQSDYPCIPLTTLLDACYIVTGMEGILAFYDGDQQVVHTGLVAANRYYYIVSNDRTVDYDIFHSFDAWVPPQREQVPDYWFTGVYPRSRPPRPNQYDWNAVSGQTVNTLREKARSADGACRLSGFPVPIEAAHIVPEACRHWYQMRRICLQLHWPESIPRNLAVANAVHDIRNYITLRPDLHERWDAHAFVFIPVDGYFIAYYITPGPELQATDFHCARLNTPERTDGYLLYIRFAYSIFQLLVNYDSFEVHPNSSPVSIPPTPEDVEMSAGSGLPPFAGPSEAVEFDPNAGMDSVTAAKHIIDWYSDVEREDLPADLACAWRDLIDDKEDNNENTERLKREWLERQRRQMREDRPESGLRELVQDSAVGSQDSGRHSQ</sequence>
<dbReference type="Proteomes" id="UP000313359">
    <property type="component" value="Unassembled WGS sequence"/>
</dbReference>
<dbReference type="InterPro" id="IPR003615">
    <property type="entry name" value="HNH_nuc"/>
</dbReference>
<gene>
    <name evidence="3" type="ORF">L227DRAFT_580505</name>
</gene>
<evidence type="ECO:0000256" key="1">
    <source>
        <dbReference type="SAM" id="MobiDB-lite"/>
    </source>
</evidence>
<organism evidence="3 4">
    <name type="scientific">Lentinus tigrinus ALCF2SS1-6</name>
    <dbReference type="NCBI Taxonomy" id="1328759"/>
    <lineage>
        <taxon>Eukaryota</taxon>
        <taxon>Fungi</taxon>
        <taxon>Dikarya</taxon>
        <taxon>Basidiomycota</taxon>
        <taxon>Agaricomycotina</taxon>
        <taxon>Agaricomycetes</taxon>
        <taxon>Polyporales</taxon>
        <taxon>Polyporaceae</taxon>
        <taxon>Lentinus</taxon>
    </lineage>
</organism>
<evidence type="ECO:0000259" key="2">
    <source>
        <dbReference type="Pfam" id="PF13391"/>
    </source>
</evidence>
<evidence type="ECO:0000313" key="4">
    <source>
        <dbReference type="Proteomes" id="UP000313359"/>
    </source>
</evidence>
<dbReference type="EMBL" id="ML122305">
    <property type="protein sequence ID" value="RPD54513.1"/>
    <property type="molecule type" value="Genomic_DNA"/>
</dbReference>
<feature type="region of interest" description="Disordered" evidence="1">
    <location>
        <begin position="398"/>
        <end position="429"/>
    </location>
</feature>
<proteinExistence type="predicted"/>
<dbReference type="AlphaFoldDB" id="A0A5C2RSD1"/>
<feature type="domain" description="HNH nuclease" evidence="2">
    <location>
        <begin position="170"/>
        <end position="242"/>
    </location>
</feature>
<dbReference type="Pfam" id="PF13391">
    <property type="entry name" value="HNH_2"/>
    <property type="match status" value="1"/>
</dbReference>
<feature type="compositionally biased region" description="Basic and acidic residues" evidence="1">
    <location>
        <begin position="398"/>
        <end position="414"/>
    </location>
</feature>
<dbReference type="OrthoDB" id="2793280at2759"/>